<dbReference type="Proteomes" id="UP000030764">
    <property type="component" value="Unassembled WGS sequence"/>
</dbReference>
<accession>A0A085ML24</accession>
<sequence>MKSRNCDKNSSGIALRASSSIVASSWMRRCRKKSCSRANHNSGSEAAYAGMGSAIETCEGAKSMGGQSAESCAAFFAITCSGVAARICYFEAPIFRTVSLRWMWAYISVRLLATALQVASEVRWRSVSLSYETPV</sequence>
<dbReference type="AlphaFoldDB" id="A0A085ML24"/>
<proteinExistence type="predicted"/>
<reference evidence="1 2" key="1">
    <citation type="journal article" date="2014" name="Nat. Genet.">
        <title>Genome and transcriptome of the porcine whipworm Trichuris suis.</title>
        <authorList>
            <person name="Jex A.R."/>
            <person name="Nejsum P."/>
            <person name="Schwarz E.M."/>
            <person name="Hu L."/>
            <person name="Young N.D."/>
            <person name="Hall R.S."/>
            <person name="Korhonen P.K."/>
            <person name="Liao S."/>
            <person name="Thamsborg S."/>
            <person name="Xia J."/>
            <person name="Xu P."/>
            <person name="Wang S."/>
            <person name="Scheerlinck J.P."/>
            <person name="Hofmann A."/>
            <person name="Sternberg P.W."/>
            <person name="Wang J."/>
            <person name="Gasser R.B."/>
        </authorList>
    </citation>
    <scope>NUCLEOTIDE SEQUENCE [LARGE SCALE GENOMIC DNA]</scope>
    <source>
        <strain evidence="1">DCEP-RM93M</strain>
    </source>
</reference>
<gene>
    <name evidence="1" type="ORF">M513_01153</name>
</gene>
<evidence type="ECO:0000313" key="2">
    <source>
        <dbReference type="Proteomes" id="UP000030764"/>
    </source>
</evidence>
<organism evidence="1 2">
    <name type="scientific">Trichuris suis</name>
    <name type="common">pig whipworm</name>
    <dbReference type="NCBI Taxonomy" id="68888"/>
    <lineage>
        <taxon>Eukaryota</taxon>
        <taxon>Metazoa</taxon>
        <taxon>Ecdysozoa</taxon>
        <taxon>Nematoda</taxon>
        <taxon>Enoplea</taxon>
        <taxon>Dorylaimia</taxon>
        <taxon>Trichinellida</taxon>
        <taxon>Trichuridae</taxon>
        <taxon>Trichuris</taxon>
    </lineage>
</organism>
<evidence type="ECO:0000313" key="1">
    <source>
        <dbReference type="EMBL" id="KFD57920.1"/>
    </source>
</evidence>
<protein>
    <submittedName>
        <fullName evidence="1">Uncharacterized protein</fullName>
    </submittedName>
</protein>
<dbReference type="EMBL" id="KL363186">
    <property type="protein sequence ID" value="KFD57920.1"/>
    <property type="molecule type" value="Genomic_DNA"/>
</dbReference>
<keyword evidence="2" id="KW-1185">Reference proteome</keyword>
<name>A0A085ML24_9BILA</name>